<protein>
    <submittedName>
        <fullName evidence="2">Uncharacterized protein</fullName>
    </submittedName>
</protein>
<dbReference type="RefSeq" id="YP_009482278.1">
    <property type="nucleotide sequence ID" value="NC_037666.1"/>
</dbReference>
<evidence type="ECO:0000256" key="1">
    <source>
        <dbReference type="SAM" id="MobiDB-lite"/>
    </source>
</evidence>
<dbReference type="EMBL" id="MG011690">
    <property type="protein sequence ID" value="AVK76275.1"/>
    <property type="molecule type" value="Genomic_DNA"/>
</dbReference>
<reference evidence="2" key="1">
    <citation type="journal article" date="2018" name="Nat. Commun.">
        <title>Diversity and evolution of the emerging Pandoraviridae family.</title>
        <authorList>
            <person name="Legendre M."/>
            <person name="Fabre E."/>
            <person name="Poirot O."/>
            <person name="Jeudy S."/>
            <person name="Lartigue A."/>
            <person name="Alempic J.M."/>
            <person name="Beucher L."/>
            <person name="Philippe N."/>
            <person name="Bertaux L."/>
            <person name="Christo-Foroux E."/>
            <person name="Labadie K."/>
            <person name="Coute Y."/>
            <person name="Abergel C."/>
            <person name="Claverie J.M."/>
        </authorList>
    </citation>
    <scope>NUCLEOTIDE SEQUENCE [LARGE SCALE GENOMIC DNA]</scope>
    <source>
        <strain evidence="2">Neocaledonia</strain>
    </source>
</reference>
<dbReference type="GeneID" id="36842988"/>
<name>A0A2U7UD38_9VIRU</name>
<organism evidence="2">
    <name type="scientific">Pandoravirus neocaledonia</name>
    <dbReference type="NCBI Taxonomy" id="2107708"/>
    <lineage>
        <taxon>Viruses</taxon>
        <taxon>Pandoravirus</taxon>
    </lineage>
</organism>
<sequence length="480" mass="50627">MDGGDHGPSAKPLAVVPERQSEHRVDDAARGITDDTAVTEAIVTDVDQALSADVILSATTNMNDIIDNANDIDNVNDMLPDEMLWLIFMFVGKGRMPCVPLMVCRRWRAVGGHCGVHTLLPVEIVDWLPEHLDVASLVARTAALMCLVGHPPRHPGASNSSGARGDINDNTNNDTLTALDCVCAALGAVGRWKHVITLVERAPRALDSCQHWRRVASGVIAPLCADDALGRVCVTGMRLPALCTGLCCALAAGHAEATAALCARLANCGRARDSRYTARVDAATTTAARRGHVDAVLAQDFCTAHNVALLWDAVVGARDYSAFAKLVRAVRRVGPEAMNAARHASWNSRRTSGAGHANLGALALGWYGGGWARAAAASGWDVPFDMAMQGIDVKKTNNNNCDGGGHRVRTNSDCTGPAGDGDNGLMTTVVKNDMALAAHHPFRRSLSSLWTEAAAVAIRHGHHALAARLDAAATAEMPAA</sequence>
<evidence type="ECO:0000313" key="2">
    <source>
        <dbReference type="EMBL" id="AVK76275.1"/>
    </source>
</evidence>
<proteinExistence type="predicted"/>
<feature type="region of interest" description="Disordered" evidence="1">
    <location>
        <begin position="1"/>
        <end position="30"/>
    </location>
</feature>
<gene>
    <name evidence="2" type="ORF">pneo_cds_668</name>
</gene>
<dbReference type="Proteomes" id="UP000249287">
    <property type="component" value="Segment"/>
</dbReference>
<feature type="compositionally biased region" description="Basic and acidic residues" evidence="1">
    <location>
        <begin position="19"/>
        <end position="30"/>
    </location>
</feature>
<accession>A0A2U7UD38</accession>
<dbReference type="KEGG" id="vg:36842988"/>